<evidence type="ECO:0000313" key="1">
    <source>
        <dbReference type="EMBL" id="GAJ02277.1"/>
    </source>
</evidence>
<comment type="caution">
    <text evidence="1">The sequence shown here is derived from an EMBL/GenBank/DDBJ whole genome shotgun (WGS) entry which is preliminary data.</text>
</comment>
<dbReference type="GO" id="GO:0006629">
    <property type="term" value="P:lipid metabolic process"/>
    <property type="evidence" value="ECO:0007669"/>
    <property type="project" value="InterPro"/>
</dbReference>
<dbReference type="PANTHER" id="PTHR46211:SF1">
    <property type="entry name" value="GLYCEROPHOSPHODIESTER PHOSPHODIESTERASE, CYTOPLASMIC"/>
    <property type="match status" value="1"/>
</dbReference>
<dbReference type="GO" id="GO:0008081">
    <property type="term" value="F:phosphoric diester hydrolase activity"/>
    <property type="evidence" value="ECO:0007669"/>
    <property type="project" value="InterPro"/>
</dbReference>
<gene>
    <name evidence="1" type="ORF">S12H4_32174</name>
</gene>
<reference evidence="1" key="1">
    <citation type="journal article" date="2014" name="Front. Microbiol.">
        <title>High frequency of phylogenetically diverse reductive dehalogenase-homologous genes in deep subseafloor sedimentary metagenomes.</title>
        <authorList>
            <person name="Kawai M."/>
            <person name="Futagami T."/>
            <person name="Toyoda A."/>
            <person name="Takaki Y."/>
            <person name="Nishi S."/>
            <person name="Hori S."/>
            <person name="Arai W."/>
            <person name="Tsubouchi T."/>
            <person name="Morono Y."/>
            <person name="Uchiyama I."/>
            <person name="Ito T."/>
            <person name="Fujiyama A."/>
            <person name="Inagaki F."/>
            <person name="Takami H."/>
        </authorList>
    </citation>
    <scope>NUCLEOTIDE SEQUENCE</scope>
    <source>
        <strain evidence="1">Expedition CK06-06</strain>
    </source>
</reference>
<dbReference type="InterPro" id="IPR017946">
    <property type="entry name" value="PLC-like_Pdiesterase_TIM-brl"/>
</dbReference>
<organism evidence="1">
    <name type="scientific">marine sediment metagenome</name>
    <dbReference type="NCBI Taxonomy" id="412755"/>
    <lineage>
        <taxon>unclassified sequences</taxon>
        <taxon>metagenomes</taxon>
        <taxon>ecological metagenomes</taxon>
    </lineage>
</organism>
<dbReference type="Gene3D" id="3.20.20.190">
    <property type="entry name" value="Phosphatidylinositol (PI) phosphodiesterase"/>
    <property type="match status" value="1"/>
</dbReference>
<name>X1UFD0_9ZZZZ</name>
<dbReference type="AlphaFoldDB" id="X1UFD0"/>
<sequence length="163" mass="19579">MIPTLDDVFQEFKSNSLRYSIDIANRNTGYRVIDLAKKYNIIDNVEITDLRMRVLSQLRKYNKDIKLVYTLPFNIRKIDYKNLNFKELIENGIHAINLKSERTRDKDNFKIIIENGLKCYVWGVNSKFRMKRILKLDHKSEVVEAIYTDYPDVFLKIRDQFQY</sequence>
<dbReference type="EMBL" id="BARW01018844">
    <property type="protein sequence ID" value="GAJ02277.1"/>
    <property type="molecule type" value="Genomic_DNA"/>
</dbReference>
<dbReference type="SUPFAM" id="SSF51695">
    <property type="entry name" value="PLC-like phosphodiesterases"/>
    <property type="match status" value="1"/>
</dbReference>
<proteinExistence type="predicted"/>
<accession>X1UFD0</accession>
<evidence type="ECO:0008006" key="2">
    <source>
        <dbReference type="Google" id="ProtNLM"/>
    </source>
</evidence>
<dbReference type="PANTHER" id="PTHR46211">
    <property type="entry name" value="GLYCEROPHOSPHORYL DIESTER PHOSPHODIESTERASE"/>
    <property type="match status" value="1"/>
</dbReference>
<protein>
    <recommendedName>
        <fullName evidence="2">GP-PDE domain-containing protein</fullName>
    </recommendedName>
</protein>